<evidence type="ECO:0000313" key="3">
    <source>
        <dbReference type="Proteomes" id="UP000018721"/>
    </source>
</evidence>
<feature type="signal peptide" evidence="1">
    <location>
        <begin position="1"/>
        <end position="21"/>
    </location>
</feature>
<keyword evidence="3" id="KW-1185">Reference proteome</keyword>
<gene>
    <name evidence="2" type="ORF">F443_10193</name>
</gene>
<accession>V9F4D3</accession>
<name>V9F4D3_PHYNI</name>
<proteinExistence type="predicted"/>
<feature type="chain" id="PRO_5004774770" evidence="1">
    <location>
        <begin position="22"/>
        <end position="192"/>
    </location>
</feature>
<protein>
    <submittedName>
        <fullName evidence="2">Uncharacterized protein</fullName>
    </submittedName>
</protein>
<reference evidence="2 3" key="1">
    <citation type="submission" date="2013-11" db="EMBL/GenBank/DDBJ databases">
        <title>The Genome Sequence of Phytophthora parasitica P1569.</title>
        <authorList>
            <consortium name="The Broad Institute Genomics Platform"/>
            <person name="Russ C."/>
            <person name="Tyler B."/>
            <person name="Panabieres F."/>
            <person name="Shan W."/>
            <person name="Tripathy S."/>
            <person name="Grunwald N."/>
            <person name="Machado M."/>
            <person name="Johnson C.S."/>
            <person name="Arredondo F."/>
            <person name="Hong C."/>
            <person name="Coffey M."/>
            <person name="Young S.K."/>
            <person name="Zeng Q."/>
            <person name="Gargeya S."/>
            <person name="Fitzgerald M."/>
            <person name="Abouelleil A."/>
            <person name="Alvarado L."/>
            <person name="Chapman S.B."/>
            <person name="Gainer-Dewar J."/>
            <person name="Goldberg J."/>
            <person name="Griggs A."/>
            <person name="Gujja S."/>
            <person name="Hansen M."/>
            <person name="Howarth C."/>
            <person name="Imamovic A."/>
            <person name="Ireland A."/>
            <person name="Larimer J."/>
            <person name="McCowan C."/>
            <person name="Murphy C."/>
            <person name="Pearson M."/>
            <person name="Poon T.W."/>
            <person name="Priest M."/>
            <person name="Roberts A."/>
            <person name="Saif S."/>
            <person name="Shea T."/>
            <person name="Sykes S."/>
            <person name="Wortman J."/>
            <person name="Nusbaum C."/>
            <person name="Birren B."/>
        </authorList>
    </citation>
    <scope>NUCLEOTIDE SEQUENCE [LARGE SCALE GENOMIC DNA]</scope>
    <source>
        <strain evidence="2 3">P1569</strain>
    </source>
</reference>
<dbReference type="EMBL" id="ANIZ01001720">
    <property type="protein sequence ID" value="ETI45217.1"/>
    <property type="molecule type" value="Genomic_DNA"/>
</dbReference>
<evidence type="ECO:0000256" key="1">
    <source>
        <dbReference type="SAM" id="SignalP"/>
    </source>
</evidence>
<keyword evidence="1" id="KW-0732">Signal</keyword>
<dbReference type="Proteomes" id="UP000018721">
    <property type="component" value="Unassembled WGS sequence"/>
</dbReference>
<sequence>MPAKTVYFLIIMCALAVECLAKNRGTRLTLIDGFMPPHFKAYDCKLKRMDVFRRKTRVVRQRLRYENGKRSLEMRYSNGYIKTPIEIIRDGKVPHGTFTEIAKDYGCHWLSIKCIWGRYGENVALGIADGAPESRIKGNSGWKPYDRSKLSAKLKEVPIFDRHRVAATAARIGFFAWPIRALLDAGHLARRS</sequence>
<dbReference type="HOGENOM" id="CLU_1417699_0_0_1"/>
<dbReference type="AlphaFoldDB" id="V9F4D3"/>
<evidence type="ECO:0000313" key="2">
    <source>
        <dbReference type="EMBL" id="ETI45217.1"/>
    </source>
</evidence>
<comment type="caution">
    <text evidence="2">The sequence shown here is derived from an EMBL/GenBank/DDBJ whole genome shotgun (WGS) entry which is preliminary data.</text>
</comment>
<organism evidence="2 3">
    <name type="scientific">Phytophthora nicotianae P1569</name>
    <dbReference type="NCBI Taxonomy" id="1317065"/>
    <lineage>
        <taxon>Eukaryota</taxon>
        <taxon>Sar</taxon>
        <taxon>Stramenopiles</taxon>
        <taxon>Oomycota</taxon>
        <taxon>Peronosporomycetes</taxon>
        <taxon>Peronosporales</taxon>
        <taxon>Peronosporaceae</taxon>
        <taxon>Phytophthora</taxon>
    </lineage>
</organism>